<proteinExistence type="predicted"/>
<feature type="non-terminal residue" evidence="2">
    <location>
        <position position="101"/>
    </location>
</feature>
<dbReference type="EMBL" id="ASHM01140885">
    <property type="protein sequence ID" value="PNX61251.1"/>
    <property type="molecule type" value="Genomic_DNA"/>
</dbReference>
<reference evidence="2 3" key="1">
    <citation type="journal article" date="2014" name="Am. J. Bot.">
        <title>Genome assembly and annotation for red clover (Trifolium pratense; Fabaceae).</title>
        <authorList>
            <person name="Istvanek J."/>
            <person name="Jaros M."/>
            <person name="Krenek A."/>
            <person name="Repkova J."/>
        </authorList>
    </citation>
    <scope>NUCLEOTIDE SEQUENCE [LARGE SCALE GENOMIC DNA]</scope>
    <source>
        <strain evidence="3">cv. Tatra</strain>
        <tissue evidence="2">Young leaves</tissue>
    </source>
</reference>
<dbReference type="AlphaFoldDB" id="A0A2K3K4P3"/>
<comment type="caution">
    <text evidence="2">The sequence shown here is derived from an EMBL/GenBank/DDBJ whole genome shotgun (WGS) entry which is preliminary data.</text>
</comment>
<evidence type="ECO:0000256" key="1">
    <source>
        <dbReference type="SAM" id="MobiDB-lite"/>
    </source>
</evidence>
<feature type="region of interest" description="Disordered" evidence="1">
    <location>
        <begin position="72"/>
        <end position="101"/>
    </location>
</feature>
<reference evidence="2 3" key="2">
    <citation type="journal article" date="2017" name="Front. Plant Sci.">
        <title>Gene Classification and Mining of Molecular Markers Useful in Red Clover (Trifolium pratense) Breeding.</title>
        <authorList>
            <person name="Istvanek J."/>
            <person name="Dluhosova J."/>
            <person name="Dluhos P."/>
            <person name="Patkova L."/>
            <person name="Nedelnik J."/>
            <person name="Repkova J."/>
        </authorList>
    </citation>
    <scope>NUCLEOTIDE SEQUENCE [LARGE SCALE GENOMIC DNA]</scope>
    <source>
        <strain evidence="3">cv. Tatra</strain>
        <tissue evidence="2">Young leaves</tissue>
    </source>
</reference>
<name>A0A2K3K4P3_TRIPR</name>
<gene>
    <name evidence="2" type="ORF">L195_g060577</name>
</gene>
<dbReference type="Proteomes" id="UP000236291">
    <property type="component" value="Unassembled WGS sequence"/>
</dbReference>
<evidence type="ECO:0000313" key="3">
    <source>
        <dbReference type="Proteomes" id="UP000236291"/>
    </source>
</evidence>
<organism evidence="2 3">
    <name type="scientific">Trifolium pratense</name>
    <name type="common">Red clover</name>
    <dbReference type="NCBI Taxonomy" id="57577"/>
    <lineage>
        <taxon>Eukaryota</taxon>
        <taxon>Viridiplantae</taxon>
        <taxon>Streptophyta</taxon>
        <taxon>Embryophyta</taxon>
        <taxon>Tracheophyta</taxon>
        <taxon>Spermatophyta</taxon>
        <taxon>Magnoliopsida</taxon>
        <taxon>eudicotyledons</taxon>
        <taxon>Gunneridae</taxon>
        <taxon>Pentapetalae</taxon>
        <taxon>rosids</taxon>
        <taxon>fabids</taxon>
        <taxon>Fabales</taxon>
        <taxon>Fabaceae</taxon>
        <taxon>Papilionoideae</taxon>
        <taxon>50 kb inversion clade</taxon>
        <taxon>NPAAA clade</taxon>
        <taxon>Hologalegina</taxon>
        <taxon>IRL clade</taxon>
        <taxon>Trifolieae</taxon>
        <taxon>Trifolium</taxon>
    </lineage>
</organism>
<feature type="compositionally biased region" description="Polar residues" evidence="1">
    <location>
        <begin position="72"/>
        <end position="87"/>
    </location>
</feature>
<protein>
    <submittedName>
        <fullName evidence="2">Uncharacterized protein</fullName>
    </submittedName>
</protein>
<sequence>MVNRGSNLVSLIPSYYCRARLFQLRTLCWGRMADLASELMRIAAEHKGDKSKKKARKSRPGVSNVLVAEQAASGSISQSSPVLSSAGTPAGRAKRQREEQM</sequence>
<feature type="compositionally biased region" description="Basic residues" evidence="1">
    <location>
        <begin position="49"/>
        <end position="59"/>
    </location>
</feature>
<accession>A0A2K3K4P3</accession>
<feature type="region of interest" description="Disordered" evidence="1">
    <location>
        <begin position="45"/>
        <end position="64"/>
    </location>
</feature>
<evidence type="ECO:0000313" key="2">
    <source>
        <dbReference type="EMBL" id="PNX61251.1"/>
    </source>
</evidence>